<evidence type="ECO:0000313" key="2">
    <source>
        <dbReference type="Proteomes" id="UP000765509"/>
    </source>
</evidence>
<name>A0A9Q3BGB5_9BASI</name>
<sequence length="119" mass="13901">MASRWRQLMRRSPPLAVFQSHRILHTECPKISCHYRFINVDGISYHRPRNNSARKGSVAQNQQFHQSQLWDPNLDAFFRRHSLSNTLFWAFQCNSRSALEESHTTTAKSPGRLGFPFIS</sequence>
<dbReference type="EMBL" id="AVOT02000790">
    <property type="protein sequence ID" value="MBW0464492.1"/>
    <property type="molecule type" value="Genomic_DNA"/>
</dbReference>
<dbReference type="Proteomes" id="UP000765509">
    <property type="component" value="Unassembled WGS sequence"/>
</dbReference>
<protein>
    <submittedName>
        <fullName evidence="1">Uncharacterized protein</fullName>
    </submittedName>
</protein>
<evidence type="ECO:0000313" key="1">
    <source>
        <dbReference type="EMBL" id="MBW0464492.1"/>
    </source>
</evidence>
<comment type="caution">
    <text evidence="1">The sequence shown here is derived from an EMBL/GenBank/DDBJ whole genome shotgun (WGS) entry which is preliminary data.</text>
</comment>
<reference evidence="1" key="1">
    <citation type="submission" date="2021-03" db="EMBL/GenBank/DDBJ databases">
        <title>Draft genome sequence of rust myrtle Austropuccinia psidii MF-1, a brazilian biotype.</title>
        <authorList>
            <person name="Quecine M.C."/>
            <person name="Pachon D.M.R."/>
            <person name="Bonatelli M.L."/>
            <person name="Correr F.H."/>
            <person name="Franceschini L.M."/>
            <person name="Leite T.F."/>
            <person name="Margarido G.R.A."/>
            <person name="Almeida C.A."/>
            <person name="Ferrarezi J.A."/>
            <person name="Labate C.A."/>
        </authorList>
    </citation>
    <scope>NUCLEOTIDE SEQUENCE</scope>
    <source>
        <strain evidence="1">MF-1</strain>
    </source>
</reference>
<accession>A0A9Q3BGB5</accession>
<keyword evidence="2" id="KW-1185">Reference proteome</keyword>
<dbReference type="AlphaFoldDB" id="A0A9Q3BGB5"/>
<gene>
    <name evidence="1" type="ORF">O181_004207</name>
</gene>
<proteinExistence type="predicted"/>
<organism evidence="1 2">
    <name type="scientific">Austropuccinia psidii MF-1</name>
    <dbReference type="NCBI Taxonomy" id="1389203"/>
    <lineage>
        <taxon>Eukaryota</taxon>
        <taxon>Fungi</taxon>
        <taxon>Dikarya</taxon>
        <taxon>Basidiomycota</taxon>
        <taxon>Pucciniomycotina</taxon>
        <taxon>Pucciniomycetes</taxon>
        <taxon>Pucciniales</taxon>
        <taxon>Sphaerophragmiaceae</taxon>
        <taxon>Austropuccinia</taxon>
    </lineage>
</organism>